<dbReference type="AlphaFoldDB" id="A0A1A9VR74"/>
<dbReference type="VEuPathDB" id="VectorBase:GAUT044953"/>
<organism evidence="1 2">
    <name type="scientific">Glossina austeni</name>
    <name type="common">Savannah tsetse fly</name>
    <dbReference type="NCBI Taxonomy" id="7395"/>
    <lineage>
        <taxon>Eukaryota</taxon>
        <taxon>Metazoa</taxon>
        <taxon>Ecdysozoa</taxon>
        <taxon>Arthropoda</taxon>
        <taxon>Hexapoda</taxon>
        <taxon>Insecta</taxon>
        <taxon>Pterygota</taxon>
        <taxon>Neoptera</taxon>
        <taxon>Endopterygota</taxon>
        <taxon>Diptera</taxon>
        <taxon>Brachycera</taxon>
        <taxon>Muscomorpha</taxon>
        <taxon>Hippoboscoidea</taxon>
        <taxon>Glossinidae</taxon>
        <taxon>Glossina</taxon>
    </lineage>
</organism>
<keyword evidence="2" id="KW-1185">Reference proteome</keyword>
<proteinExistence type="predicted"/>
<accession>A0A1A9VR74</accession>
<sequence>MQTKPLQNYHVLQTSSNKNYTNNRLHKLLQTNFEKIEFEIVKGFENKQIVEIGIEERAVLTRLNDNPSNLDTIMEKRTSKLQKANIYKVALDKDDIIFACKRK</sequence>
<evidence type="ECO:0000313" key="2">
    <source>
        <dbReference type="Proteomes" id="UP000078200"/>
    </source>
</evidence>
<name>A0A1A9VR74_GLOAU</name>
<protein>
    <submittedName>
        <fullName evidence="1">Uncharacterized protein</fullName>
    </submittedName>
</protein>
<reference evidence="1" key="1">
    <citation type="submission" date="2020-05" db="UniProtKB">
        <authorList>
            <consortium name="EnsemblMetazoa"/>
        </authorList>
    </citation>
    <scope>IDENTIFICATION</scope>
    <source>
        <strain evidence="1">TTRI</strain>
    </source>
</reference>
<evidence type="ECO:0000313" key="1">
    <source>
        <dbReference type="EnsemblMetazoa" id="GAUT044953-PA"/>
    </source>
</evidence>
<dbReference type="Proteomes" id="UP000078200">
    <property type="component" value="Unassembled WGS sequence"/>
</dbReference>
<dbReference type="EnsemblMetazoa" id="GAUT044953-RA">
    <property type="protein sequence ID" value="GAUT044953-PA"/>
    <property type="gene ID" value="GAUT044953"/>
</dbReference>